<accession>A0ABU5I743</accession>
<evidence type="ECO:0000256" key="2">
    <source>
        <dbReference type="ARBA" id="ARBA00022692"/>
    </source>
</evidence>
<keyword evidence="8" id="KW-1185">Reference proteome</keyword>
<dbReference type="Pfam" id="PF02656">
    <property type="entry name" value="DUF202"/>
    <property type="match status" value="1"/>
</dbReference>
<comment type="subcellular location">
    <subcellularLocation>
        <location evidence="1">Endomembrane system</location>
        <topology evidence="1">Multi-pass membrane protein</topology>
    </subcellularLocation>
</comment>
<proteinExistence type="predicted"/>
<dbReference type="EMBL" id="JAXLPB010000007">
    <property type="protein sequence ID" value="MDY8110950.1"/>
    <property type="molecule type" value="Genomic_DNA"/>
</dbReference>
<name>A0ABU5I743_9HYPH</name>
<comment type="caution">
    <text evidence="7">The sequence shown here is derived from an EMBL/GenBank/DDBJ whole genome shotgun (WGS) entry which is preliminary data.</text>
</comment>
<keyword evidence="2 5" id="KW-0812">Transmembrane</keyword>
<organism evidence="7 8">
    <name type="scientific">Fulvimarina uroteuthidis</name>
    <dbReference type="NCBI Taxonomy" id="3098149"/>
    <lineage>
        <taxon>Bacteria</taxon>
        <taxon>Pseudomonadati</taxon>
        <taxon>Pseudomonadota</taxon>
        <taxon>Alphaproteobacteria</taxon>
        <taxon>Hyphomicrobiales</taxon>
        <taxon>Aurantimonadaceae</taxon>
        <taxon>Fulvimarina</taxon>
    </lineage>
</organism>
<evidence type="ECO:0000313" key="7">
    <source>
        <dbReference type="EMBL" id="MDY8110950.1"/>
    </source>
</evidence>
<reference evidence="7 8" key="1">
    <citation type="submission" date="2023-12" db="EMBL/GenBank/DDBJ databases">
        <title>Description of Novel Strain Fulvimarina sp. 2208YS6-2-32 isolated from Uroteuthis (Photololigo) edulis.</title>
        <authorList>
            <person name="Park J.-S."/>
        </authorList>
    </citation>
    <scope>NUCLEOTIDE SEQUENCE [LARGE SCALE GENOMIC DNA]</scope>
    <source>
        <strain evidence="7 8">2208YS6-2-32</strain>
    </source>
</reference>
<protein>
    <submittedName>
        <fullName evidence="7">DUF202 domain-containing protein</fullName>
    </submittedName>
</protein>
<dbReference type="Proteomes" id="UP001294412">
    <property type="component" value="Unassembled WGS sequence"/>
</dbReference>
<feature type="transmembrane region" description="Helical" evidence="5">
    <location>
        <begin position="66"/>
        <end position="85"/>
    </location>
</feature>
<evidence type="ECO:0000313" key="8">
    <source>
        <dbReference type="Proteomes" id="UP001294412"/>
    </source>
</evidence>
<evidence type="ECO:0000256" key="4">
    <source>
        <dbReference type="ARBA" id="ARBA00023136"/>
    </source>
</evidence>
<evidence type="ECO:0000259" key="6">
    <source>
        <dbReference type="Pfam" id="PF02656"/>
    </source>
</evidence>
<dbReference type="InterPro" id="IPR003807">
    <property type="entry name" value="DUF202"/>
</dbReference>
<evidence type="ECO:0000256" key="1">
    <source>
        <dbReference type="ARBA" id="ARBA00004127"/>
    </source>
</evidence>
<feature type="transmembrane region" description="Helical" evidence="5">
    <location>
        <begin position="105"/>
        <end position="126"/>
    </location>
</feature>
<evidence type="ECO:0000256" key="5">
    <source>
        <dbReference type="SAM" id="Phobius"/>
    </source>
</evidence>
<dbReference type="RefSeq" id="WP_322188979.1">
    <property type="nucleotide sequence ID" value="NZ_JAXLPB010000007.1"/>
</dbReference>
<keyword evidence="3 5" id="KW-1133">Transmembrane helix</keyword>
<sequence length="134" mass="14649">MPEDDAVASRTELAGDRTDLAEDRTILANERTFASWQRTALGAIGVGIAFNGLFNEIDPTWVAKAVATRFIVLGLFIAATVQLKASMVSHRPEAHWISAVQTSSFWIMTITLWIGGLGLIAAIWLITYPGYALR</sequence>
<gene>
    <name evidence="7" type="ORF">U0C82_17595</name>
</gene>
<evidence type="ECO:0000256" key="3">
    <source>
        <dbReference type="ARBA" id="ARBA00022989"/>
    </source>
</evidence>
<keyword evidence="4 5" id="KW-0472">Membrane</keyword>
<feature type="domain" description="DUF202" evidence="6">
    <location>
        <begin position="24"/>
        <end position="80"/>
    </location>
</feature>